<feature type="transmembrane region" description="Helical" evidence="2">
    <location>
        <begin position="12"/>
        <end position="34"/>
    </location>
</feature>
<dbReference type="EMBL" id="VSRR010007710">
    <property type="protein sequence ID" value="MPC47390.1"/>
    <property type="molecule type" value="Genomic_DNA"/>
</dbReference>
<proteinExistence type="predicted"/>
<evidence type="ECO:0000256" key="1">
    <source>
        <dbReference type="SAM" id="MobiDB-lite"/>
    </source>
</evidence>
<evidence type="ECO:0000313" key="4">
    <source>
        <dbReference type="Proteomes" id="UP000324222"/>
    </source>
</evidence>
<accession>A0A5B7FIF1</accession>
<comment type="caution">
    <text evidence="3">The sequence shown here is derived from an EMBL/GenBank/DDBJ whole genome shotgun (WGS) entry which is preliminary data.</text>
</comment>
<keyword evidence="2" id="KW-0472">Membrane</keyword>
<protein>
    <submittedName>
        <fullName evidence="3">Uncharacterized protein</fullName>
    </submittedName>
</protein>
<feature type="compositionally biased region" description="Basic and acidic residues" evidence="1">
    <location>
        <begin position="42"/>
        <end position="54"/>
    </location>
</feature>
<keyword evidence="2" id="KW-0812">Transmembrane</keyword>
<gene>
    <name evidence="3" type="ORF">E2C01_041133</name>
</gene>
<evidence type="ECO:0000256" key="2">
    <source>
        <dbReference type="SAM" id="Phobius"/>
    </source>
</evidence>
<organism evidence="3 4">
    <name type="scientific">Portunus trituberculatus</name>
    <name type="common">Swimming crab</name>
    <name type="synonym">Neptunus trituberculatus</name>
    <dbReference type="NCBI Taxonomy" id="210409"/>
    <lineage>
        <taxon>Eukaryota</taxon>
        <taxon>Metazoa</taxon>
        <taxon>Ecdysozoa</taxon>
        <taxon>Arthropoda</taxon>
        <taxon>Crustacea</taxon>
        <taxon>Multicrustacea</taxon>
        <taxon>Malacostraca</taxon>
        <taxon>Eumalacostraca</taxon>
        <taxon>Eucarida</taxon>
        <taxon>Decapoda</taxon>
        <taxon>Pleocyemata</taxon>
        <taxon>Brachyura</taxon>
        <taxon>Eubrachyura</taxon>
        <taxon>Portunoidea</taxon>
        <taxon>Portunidae</taxon>
        <taxon>Portuninae</taxon>
        <taxon>Portunus</taxon>
    </lineage>
</organism>
<evidence type="ECO:0000313" key="3">
    <source>
        <dbReference type="EMBL" id="MPC47390.1"/>
    </source>
</evidence>
<keyword evidence="4" id="KW-1185">Reference proteome</keyword>
<dbReference type="Proteomes" id="UP000324222">
    <property type="component" value="Unassembled WGS sequence"/>
</dbReference>
<reference evidence="3 4" key="1">
    <citation type="submission" date="2019-05" db="EMBL/GenBank/DDBJ databases">
        <title>Another draft genome of Portunus trituberculatus and its Hox gene families provides insights of decapod evolution.</title>
        <authorList>
            <person name="Jeong J.-H."/>
            <person name="Song I."/>
            <person name="Kim S."/>
            <person name="Choi T."/>
            <person name="Kim D."/>
            <person name="Ryu S."/>
            <person name="Kim W."/>
        </authorList>
    </citation>
    <scope>NUCLEOTIDE SEQUENCE [LARGE SCALE GENOMIC DNA]</scope>
    <source>
        <tissue evidence="3">Muscle</tissue>
    </source>
</reference>
<name>A0A5B7FIF1_PORTR</name>
<feature type="region of interest" description="Disordered" evidence="1">
    <location>
        <begin position="115"/>
        <end position="140"/>
    </location>
</feature>
<keyword evidence="2" id="KW-1133">Transmembrane helix</keyword>
<feature type="region of interest" description="Disordered" evidence="1">
    <location>
        <begin position="38"/>
        <end position="58"/>
    </location>
</feature>
<dbReference type="AlphaFoldDB" id="A0A5B7FIF1"/>
<sequence length="140" mass="15241">MIRFLISKVMVAVWYVTPIATFCIAQIGVLSSWCRKKGHPGQHREGNEATKQSRDTSNFTTTRLVGCRGAAPHIPSHPSPQASSHAYSCGRSRYYCAPHGPSKCSRPWPSCLDPPSPSPLSMAAPQVSPASGELPQARRR</sequence>